<keyword evidence="2" id="KW-1185">Reference proteome</keyword>
<accession>A0A0C2VW60</accession>
<gene>
    <name evidence="1" type="ORF">KP78_16650</name>
</gene>
<dbReference type="EMBL" id="JXRP01000013">
    <property type="protein sequence ID" value="KIL48218.1"/>
    <property type="molecule type" value="Genomic_DNA"/>
</dbReference>
<proteinExistence type="predicted"/>
<reference evidence="1 2" key="1">
    <citation type="submission" date="2015-01" db="EMBL/GenBank/DDBJ databases">
        <title>Genome sequencing of Jeotgalibacillus soli.</title>
        <authorList>
            <person name="Goh K.M."/>
            <person name="Chan K.-G."/>
            <person name="Yaakop A.S."/>
            <person name="Ee R."/>
            <person name="Gan H.M."/>
            <person name="Chan C.S."/>
        </authorList>
    </citation>
    <scope>NUCLEOTIDE SEQUENCE [LARGE SCALE GENOMIC DNA]</scope>
    <source>
        <strain evidence="1 2">P9</strain>
    </source>
</reference>
<evidence type="ECO:0000313" key="2">
    <source>
        <dbReference type="Proteomes" id="UP000031938"/>
    </source>
</evidence>
<protein>
    <submittedName>
        <fullName evidence="1">Uncharacterized protein</fullName>
    </submittedName>
</protein>
<organism evidence="1 2">
    <name type="scientific">Jeotgalibacillus soli</name>
    <dbReference type="NCBI Taxonomy" id="889306"/>
    <lineage>
        <taxon>Bacteria</taxon>
        <taxon>Bacillati</taxon>
        <taxon>Bacillota</taxon>
        <taxon>Bacilli</taxon>
        <taxon>Bacillales</taxon>
        <taxon>Caryophanaceae</taxon>
        <taxon>Jeotgalibacillus</taxon>
    </lineage>
</organism>
<dbReference type="STRING" id="889306.KP78_16650"/>
<dbReference type="PATRIC" id="fig|889306.3.peg.1672"/>
<dbReference type="Proteomes" id="UP000031938">
    <property type="component" value="Unassembled WGS sequence"/>
</dbReference>
<evidence type="ECO:0000313" key="1">
    <source>
        <dbReference type="EMBL" id="KIL48218.1"/>
    </source>
</evidence>
<dbReference type="AlphaFoldDB" id="A0A0C2VW60"/>
<comment type="caution">
    <text evidence="1">The sequence shown here is derived from an EMBL/GenBank/DDBJ whole genome shotgun (WGS) entry which is preliminary data.</text>
</comment>
<sequence>MIFIQLKHKNYYMKKTISTFGKGGKKKVTAEYEYIDKLSGKELFPEDIYSTSLHVKAFRTEGKGNFIIFRSSENIIQSICLQHAIFILHIIQI</sequence>
<name>A0A0C2VW60_9BACL</name>